<gene>
    <name evidence="1" type="ORF">GPUH_LOCUS18643</name>
</gene>
<protein>
    <submittedName>
        <fullName evidence="3">Secreted protein</fullName>
    </submittedName>
</protein>
<dbReference type="InterPro" id="IPR036249">
    <property type="entry name" value="Thioredoxin-like_sf"/>
</dbReference>
<keyword evidence="2" id="KW-1185">Reference proteome</keyword>
<sequence>MDLSAALNFSTSPLSLVMMGPETWYQYSMKYKMTLVCSYTSEEPDCNAFVSSWETVAHRLRGLVNVGKVDMSVNDDVTERFRLDDSQCPTFLL</sequence>
<proteinExistence type="predicted"/>
<evidence type="ECO:0000313" key="3">
    <source>
        <dbReference type="WBParaSite" id="GPUH_0001866901-mRNA-1"/>
    </source>
</evidence>
<evidence type="ECO:0000313" key="1">
    <source>
        <dbReference type="EMBL" id="VDN32180.1"/>
    </source>
</evidence>
<reference evidence="1 2" key="2">
    <citation type="submission" date="2018-11" db="EMBL/GenBank/DDBJ databases">
        <authorList>
            <consortium name="Pathogen Informatics"/>
        </authorList>
    </citation>
    <scope>NUCLEOTIDE SEQUENCE [LARGE SCALE GENOMIC DNA]</scope>
</reference>
<dbReference type="OrthoDB" id="10264505at2759"/>
<dbReference type="WBParaSite" id="GPUH_0001866901-mRNA-1">
    <property type="protein sequence ID" value="GPUH_0001866901-mRNA-1"/>
    <property type="gene ID" value="GPUH_0001866901"/>
</dbReference>
<dbReference type="SUPFAM" id="SSF52833">
    <property type="entry name" value="Thioredoxin-like"/>
    <property type="match status" value="1"/>
</dbReference>
<accession>A0A183ECF3</accession>
<dbReference type="AlphaFoldDB" id="A0A183ECF3"/>
<dbReference type="Gene3D" id="3.40.30.10">
    <property type="entry name" value="Glutaredoxin"/>
    <property type="match status" value="1"/>
</dbReference>
<dbReference type="EMBL" id="UYRT01087112">
    <property type="protein sequence ID" value="VDN32180.1"/>
    <property type="molecule type" value="Genomic_DNA"/>
</dbReference>
<name>A0A183ECF3_9BILA</name>
<evidence type="ECO:0000313" key="2">
    <source>
        <dbReference type="Proteomes" id="UP000271098"/>
    </source>
</evidence>
<dbReference type="Proteomes" id="UP000271098">
    <property type="component" value="Unassembled WGS sequence"/>
</dbReference>
<reference evidence="3" key="1">
    <citation type="submission" date="2016-06" db="UniProtKB">
        <authorList>
            <consortium name="WormBaseParasite"/>
        </authorList>
    </citation>
    <scope>IDENTIFICATION</scope>
</reference>
<organism evidence="3">
    <name type="scientific">Gongylonema pulchrum</name>
    <dbReference type="NCBI Taxonomy" id="637853"/>
    <lineage>
        <taxon>Eukaryota</taxon>
        <taxon>Metazoa</taxon>
        <taxon>Ecdysozoa</taxon>
        <taxon>Nematoda</taxon>
        <taxon>Chromadorea</taxon>
        <taxon>Rhabditida</taxon>
        <taxon>Spirurina</taxon>
        <taxon>Spiruromorpha</taxon>
        <taxon>Spiruroidea</taxon>
        <taxon>Gongylonematidae</taxon>
        <taxon>Gongylonema</taxon>
    </lineage>
</organism>